<keyword evidence="4" id="KW-1185">Reference proteome</keyword>
<sequence>MKSLTKSITISLLIGIALSSFIPAHNSISKSQTGADSSQLLKQKYKLGLSAHRGSSIVAPENTLSTFNAVLAMGVDYIEIDVRTTKDGQLVILHDGTLNRTTNGQGPMKNFTLAELKQLSAGKGYNERFKEERIPTLQETTQLLANWNKTHKHKTNLYVDCKDVAPEPLVEQLKASKLLKDAVFYGSDDFLMALKKVYPKAKLMPSLNKAEEIADKVKRLNPYAFDVRWTILNENLVAEIHTHKVKIFTDVLGLLDNPNNYKKATTMGIDLIQTDYVRKVYQTLLD</sequence>
<evidence type="ECO:0000259" key="2">
    <source>
        <dbReference type="PROSITE" id="PS51704"/>
    </source>
</evidence>
<name>A0ABW5J445_9BACT</name>
<dbReference type="Pfam" id="PF03009">
    <property type="entry name" value="GDPD"/>
    <property type="match status" value="1"/>
</dbReference>
<dbReference type="InterPro" id="IPR017946">
    <property type="entry name" value="PLC-like_Pdiesterase_TIM-brl"/>
</dbReference>
<dbReference type="InterPro" id="IPR030395">
    <property type="entry name" value="GP_PDE_dom"/>
</dbReference>
<keyword evidence="1" id="KW-0732">Signal</keyword>
<dbReference type="PANTHER" id="PTHR46211">
    <property type="entry name" value="GLYCEROPHOSPHORYL DIESTER PHOSPHODIESTERASE"/>
    <property type="match status" value="1"/>
</dbReference>
<feature type="signal peptide" evidence="1">
    <location>
        <begin position="1"/>
        <end position="26"/>
    </location>
</feature>
<dbReference type="Proteomes" id="UP001597510">
    <property type="component" value="Unassembled WGS sequence"/>
</dbReference>
<dbReference type="PANTHER" id="PTHR46211:SF14">
    <property type="entry name" value="GLYCEROPHOSPHODIESTER PHOSPHODIESTERASE"/>
    <property type="match status" value="1"/>
</dbReference>
<dbReference type="EMBL" id="JBHULC010000003">
    <property type="protein sequence ID" value="MFD2519837.1"/>
    <property type="molecule type" value="Genomic_DNA"/>
</dbReference>
<feature type="domain" description="GP-PDE" evidence="2">
    <location>
        <begin position="47"/>
        <end position="284"/>
    </location>
</feature>
<evidence type="ECO:0000256" key="1">
    <source>
        <dbReference type="SAM" id="SignalP"/>
    </source>
</evidence>
<dbReference type="PROSITE" id="PS51704">
    <property type="entry name" value="GP_PDE"/>
    <property type="match status" value="1"/>
</dbReference>
<dbReference type="CDD" id="cd08566">
    <property type="entry name" value="GDPD_AtGDE_like"/>
    <property type="match status" value="1"/>
</dbReference>
<comment type="caution">
    <text evidence="3">The sequence shown here is derived from an EMBL/GenBank/DDBJ whole genome shotgun (WGS) entry which is preliminary data.</text>
</comment>
<dbReference type="RefSeq" id="WP_340236308.1">
    <property type="nucleotide sequence ID" value="NZ_JBBEWC010000006.1"/>
</dbReference>
<dbReference type="Gene3D" id="3.20.20.190">
    <property type="entry name" value="Phosphatidylinositol (PI) phosphodiesterase"/>
    <property type="match status" value="1"/>
</dbReference>
<protein>
    <submittedName>
        <fullName evidence="3">Glycerophosphodiester phosphodiesterase</fullName>
    </submittedName>
</protein>
<feature type="chain" id="PRO_5046401331" evidence="1">
    <location>
        <begin position="27"/>
        <end position="286"/>
    </location>
</feature>
<accession>A0ABW5J445</accession>
<organism evidence="3 4">
    <name type="scientific">Emticicia soli</name>
    <dbReference type="NCBI Taxonomy" id="2027878"/>
    <lineage>
        <taxon>Bacteria</taxon>
        <taxon>Pseudomonadati</taxon>
        <taxon>Bacteroidota</taxon>
        <taxon>Cytophagia</taxon>
        <taxon>Cytophagales</taxon>
        <taxon>Leadbetterellaceae</taxon>
        <taxon>Emticicia</taxon>
    </lineage>
</organism>
<proteinExistence type="predicted"/>
<evidence type="ECO:0000313" key="3">
    <source>
        <dbReference type="EMBL" id="MFD2519837.1"/>
    </source>
</evidence>
<evidence type="ECO:0000313" key="4">
    <source>
        <dbReference type="Proteomes" id="UP001597510"/>
    </source>
</evidence>
<dbReference type="SUPFAM" id="SSF51695">
    <property type="entry name" value="PLC-like phosphodiesterases"/>
    <property type="match status" value="1"/>
</dbReference>
<dbReference type="PROSITE" id="PS50007">
    <property type="entry name" value="PIPLC_X_DOMAIN"/>
    <property type="match status" value="1"/>
</dbReference>
<gene>
    <name evidence="3" type="ORF">ACFSR2_03005</name>
</gene>
<reference evidence="4" key="1">
    <citation type="journal article" date="2019" name="Int. J. Syst. Evol. Microbiol.">
        <title>The Global Catalogue of Microorganisms (GCM) 10K type strain sequencing project: providing services to taxonomists for standard genome sequencing and annotation.</title>
        <authorList>
            <consortium name="The Broad Institute Genomics Platform"/>
            <consortium name="The Broad Institute Genome Sequencing Center for Infectious Disease"/>
            <person name="Wu L."/>
            <person name="Ma J."/>
        </authorList>
    </citation>
    <scope>NUCLEOTIDE SEQUENCE [LARGE SCALE GENOMIC DNA]</scope>
    <source>
        <strain evidence="4">KCTC 52344</strain>
    </source>
</reference>